<dbReference type="STRING" id="1907.SGLAU_17230"/>
<dbReference type="Proteomes" id="UP000029482">
    <property type="component" value="Chromosome"/>
</dbReference>
<dbReference type="InterPro" id="IPR011008">
    <property type="entry name" value="Dimeric_a/b-barrel"/>
</dbReference>
<gene>
    <name evidence="1" type="ORF">SGLAU_17230</name>
</gene>
<dbReference type="eggNOG" id="ENOG5033BG7">
    <property type="taxonomic scope" value="Bacteria"/>
</dbReference>
<accession>A0A089XE44</accession>
<evidence type="ECO:0008006" key="3">
    <source>
        <dbReference type="Google" id="ProtNLM"/>
    </source>
</evidence>
<dbReference type="HOGENOM" id="CLU_135662_0_0_11"/>
<dbReference type="Gene3D" id="3.30.70.100">
    <property type="match status" value="1"/>
</dbReference>
<dbReference type="AlphaFoldDB" id="A0A089XE44"/>
<keyword evidence="2" id="KW-1185">Reference proteome</keyword>
<dbReference type="RefSeq" id="WP_318536221.1">
    <property type="nucleotide sequence ID" value="NZ_CP009438.1"/>
</dbReference>
<name>A0A089XE44_STRGA</name>
<protein>
    <recommendedName>
        <fullName evidence="3">ABM domain-containing protein</fullName>
    </recommendedName>
</protein>
<reference evidence="2" key="1">
    <citation type="journal article" date="2015" name="J. Biotechnol.">
        <title>Complete genome sequence of the actinobacterium Streptomyces glaucescens GLA.O (DSM 40922) consisting of a linear chromosome and one linear plasmid.</title>
        <authorList>
            <person name="Ortseifen V."/>
            <person name="Winkler A."/>
            <person name="Albersmeier A."/>
            <person name="Wendler S."/>
            <person name="Puhler A."/>
            <person name="Kalinowski J."/>
            <person name="Ruckert C."/>
        </authorList>
    </citation>
    <scope>NUCLEOTIDE SEQUENCE [LARGE SCALE GENOMIC DNA]</scope>
    <source>
        <strain evidence="2">DSM 40922 / GLA O</strain>
    </source>
</reference>
<evidence type="ECO:0000313" key="2">
    <source>
        <dbReference type="Proteomes" id="UP000029482"/>
    </source>
</evidence>
<dbReference type="EMBL" id="CP009438">
    <property type="protein sequence ID" value="AIR99409.1"/>
    <property type="molecule type" value="Genomic_DNA"/>
</dbReference>
<organism evidence="1 2">
    <name type="scientific">Streptomyces glaucescens</name>
    <dbReference type="NCBI Taxonomy" id="1907"/>
    <lineage>
        <taxon>Bacteria</taxon>
        <taxon>Bacillati</taxon>
        <taxon>Actinomycetota</taxon>
        <taxon>Actinomycetes</taxon>
        <taxon>Kitasatosporales</taxon>
        <taxon>Streptomycetaceae</taxon>
        <taxon>Streptomyces</taxon>
    </lineage>
</organism>
<dbReference type="KEGG" id="sgu:SGLAU_17230"/>
<evidence type="ECO:0000313" key="1">
    <source>
        <dbReference type="EMBL" id="AIR99409.1"/>
    </source>
</evidence>
<dbReference type="SUPFAM" id="SSF54909">
    <property type="entry name" value="Dimeric alpha+beta barrel"/>
    <property type="match status" value="1"/>
</dbReference>
<proteinExistence type="predicted"/>
<sequence length="125" mass="13576">MTARATTHPATDGMRATVAWWELAGTGHTAESMRDYLRGEAVDRFSGIEGLRLKIWISDPATERWGAVLLWESAEAAARPLPPRAAELIGRPPVQHTVFDVEAVVEGRYADAALAGRGALWEAVP</sequence>